<organism evidence="3 4">
    <name type="scientific">Halomarina oriensis</name>
    <dbReference type="NCBI Taxonomy" id="671145"/>
    <lineage>
        <taxon>Archaea</taxon>
        <taxon>Methanobacteriati</taxon>
        <taxon>Methanobacteriota</taxon>
        <taxon>Stenosarchaea group</taxon>
        <taxon>Halobacteria</taxon>
        <taxon>Halobacteriales</taxon>
        <taxon>Natronomonadaceae</taxon>
        <taxon>Halomarina</taxon>
    </lineage>
</organism>
<evidence type="ECO:0000256" key="2">
    <source>
        <dbReference type="ARBA" id="ARBA00023002"/>
    </source>
</evidence>
<sequence length="90" mass="9716">MTKRLVRLVNIASAGGVVGVLNSAPYSAAKGDIVALTRQVAVDFARNGLRVNAVSLGFTDTGMFRQDTTTESSRMQHSRHRWVGSVAVKR</sequence>
<dbReference type="EMBL" id="WSZK01000007">
    <property type="protein sequence ID" value="MWG33452.1"/>
    <property type="molecule type" value="Genomic_DNA"/>
</dbReference>
<comment type="similarity">
    <text evidence="1">Belongs to the short-chain dehydrogenases/reductases (SDR) family.</text>
</comment>
<dbReference type="GO" id="GO:0016491">
    <property type="term" value="F:oxidoreductase activity"/>
    <property type="evidence" value="ECO:0007669"/>
    <property type="project" value="UniProtKB-KW"/>
</dbReference>
<protein>
    <submittedName>
        <fullName evidence="3">SDR family oxidoreductase</fullName>
    </submittedName>
</protein>
<dbReference type="InterPro" id="IPR036291">
    <property type="entry name" value="NAD(P)-bd_dom_sf"/>
</dbReference>
<dbReference type="AlphaFoldDB" id="A0A6B0GF45"/>
<dbReference type="Proteomes" id="UP000451471">
    <property type="component" value="Unassembled WGS sequence"/>
</dbReference>
<accession>A0A6B0GF45</accession>
<gene>
    <name evidence="3" type="ORF">GQS65_02930</name>
</gene>
<comment type="caution">
    <text evidence="3">The sequence shown here is derived from an EMBL/GenBank/DDBJ whole genome shotgun (WGS) entry which is preliminary data.</text>
</comment>
<evidence type="ECO:0000313" key="3">
    <source>
        <dbReference type="EMBL" id="MWG33452.1"/>
    </source>
</evidence>
<dbReference type="PANTHER" id="PTHR43477">
    <property type="entry name" value="DIHYDROANTICAPSIN 7-DEHYDROGENASE"/>
    <property type="match status" value="1"/>
</dbReference>
<dbReference type="PANTHER" id="PTHR43477:SF1">
    <property type="entry name" value="DIHYDROANTICAPSIN 7-DEHYDROGENASE"/>
    <property type="match status" value="1"/>
</dbReference>
<proteinExistence type="inferred from homology"/>
<keyword evidence="2" id="KW-0560">Oxidoreductase</keyword>
<dbReference type="CDD" id="cd05233">
    <property type="entry name" value="SDR_c"/>
    <property type="match status" value="1"/>
</dbReference>
<dbReference type="Pfam" id="PF13561">
    <property type="entry name" value="adh_short_C2"/>
    <property type="match status" value="1"/>
</dbReference>
<evidence type="ECO:0000313" key="4">
    <source>
        <dbReference type="Proteomes" id="UP000451471"/>
    </source>
</evidence>
<dbReference type="InterPro" id="IPR002347">
    <property type="entry name" value="SDR_fam"/>
</dbReference>
<dbReference type="SUPFAM" id="SSF51735">
    <property type="entry name" value="NAD(P)-binding Rossmann-fold domains"/>
    <property type="match status" value="1"/>
</dbReference>
<dbReference type="Gene3D" id="3.40.50.720">
    <property type="entry name" value="NAD(P)-binding Rossmann-like Domain"/>
    <property type="match status" value="1"/>
</dbReference>
<dbReference type="PRINTS" id="PR00081">
    <property type="entry name" value="GDHRDH"/>
</dbReference>
<name>A0A6B0GF45_9EURY</name>
<keyword evidence="4" id="KW-1185">Reference proteome</keyword>
<dbReference type="RefSeq" id="WP_158203181.1">
    <property type="nucleotide sequence ID" value="NZ_WSZK01000007.1"/>
</dbReference>
<dbReference type="InterPro" id="IPR051122">
    <property type="entry name" value="SDR_DHRS6-like"/>
</dbReference>
<evidence type="ECO:0000256" key="1">
    <source>
        <dbReference type="ARBA" id="ARBA00006484"/>
    </source>
</evidence>
<reference evidence="3 4" key="1">
    <citation type="submission" date="2019-12" db="EMBL/GenBank/DDBJ databases">
        <title>Halocatena pleomorpha gen. nov. sp. nov., an extremely halophilic archaeon of family Halobacteriaceae isolated from saltpan soil.</title>
        <authorList>
            <person name="Pal Y."/>
            <person name="Verma A."/>
            <person name="Krishnamurthi S."/>
            <person name="Kumar P."/>
        </authorList>
    </citation>
    <scope>NUCLEOTIDE SEQUENCE [LARGE SCALE GENOMIC DNA]</scope>
    <source>
        <strain evidence="3 4">JCM 16495</strain>
    </source>
</reference>